<comment type="caution">
    <text evidence="4">The sequence shown here is derived from an EMBL/GenBank/DDBJ whole genome shotgun (WGS) entry which is preliminary data.</text>
</comment>
<dbReference type="Pfam" id="PF00795">
    <property type="entry name" value="CN_hydrolase"/>
    <property type="match status" value="2"/>
</dbReference>
<dbReference type="PANTHER" id="PTHR47027:SF30">
    <property type="entry name" value="THAP-TYPE DOMAIN-CONTAINING PROTEIN"/>
    <property type="match status" value="1"/>
</dbReference>
<keyword evidence="5" id="KW-1185">Reference proteome</keyword>
<dbReference type="SUPFAM" id="SSF56219">
    <property type="entry name" value="DNase I-like"/>
    <property type="match status" value="1"/>
</dbReference>
<dbReference type="Gene3D" id="3.60.110.10">
    <property type="entry name" value="Carbon-nitrogen hydrolase"/>
    <property type="match status" value="2"/>
</dbReference>
<dbReference type="InterPro" id="IPR036691">
    <property type="entry name" value="Endo/exonu/phosph_ase_sf"/>
</dbReference>
<dbReference type="PANTHER" id="PTHR47027">
    <property type="entry name" value="REVERSE TRANSCRIPTASE DOMAIN-CONTAINING PROTEIN"/>
    <property type="match status" value="1"/>
</dbReference>
<dbReference type="InterPro" id="IPR036526">
    <property type="entry name" value="C-N_Hydrolase_sf"/>
</dbReference>
<dbReference type="Gene3D" id="3.60.10.10">
    <property type="entry name" value="Endonuclease/exonuclease/phosphatase"/>
    <property type="match status" value="1"/>
</dbReference>
<sequence>MSECVFESLEKTLETHIPDAELREIKRILYGKELSFRRVLCVLSFMNLLYLFNKALIIPRKLTLPQTALDAALEKDFVLQGYIFEAAPEQLRAPRVVRVGLIQNKIILPTDAPVLDQIIALHKRVGEIVEVAAICGVNIVCFQEAWTWALEPNSLREVGLSSSLECPMVRRRAGVGLLIAHQLSLHVLEFSPVNERVVSLPLRAGDRCLTVVSAYGPNGSVEYPTFLETLRGVLEGAPTGDSIVLLGDFNAHVGNDSDTWRGVIGRNGPPDLNSSGVLLLDFCASHSLSITNTMFKHKGVHQYTWYQDTLGWRSMIDLVIVSSDLRPHVLDTRVKRGAELSTDHHLVVSWIRLRRGMLDRLGRPKRIVRVCWEHLADPSVRAVFNSHLRESFNQIPREVGDIESEWTMFSTSIVDTAIRSCGRKVSVAGRGGNPRTQWWTLEVRDAVKLKKESYRAWLAQGTPEAAEAYWQAKRTIAVVVSQAKTWVWEEFGEAMEKDYRTASGKFWQTVRRLRRGKQLSANTVYGGDGELLVSTGDIVGRWKEYFEDLLNPTDMPSVEEPEAGDSEVDSFITQAEVTEVVQQLLGGKAPGVDEIRPEYLKSLDVVGLSWLTRLCNIAWRSGTVPLDWATAVVVPLFKKGDRRVCSNYRGITLLSLPGKVYSRVLERRVRPLVEPRIQEEQCGFRPSRGTLDQLYTLHRVLEGSWEFAQPVHMCFVDLEKAFDRVPRGILWEGCPLSPVLFIVFMDRISRRSQGLEGVRFGDHRISSLIFADDVVLLASSGLDLQHALGRFAAECEAAGMRVSTSKSEAIVLDRKKVACTLQVGGEVLPQVEEFKYLWVLFTSEGRMDREIDRRIGAAAAVMRSMYRSVVVKKELSRKAKLSIYQSIYAPTLTYGHELWVMTERVRSRIQAAEMSFLRRVAGHSLRDRVRSSVTREELGVEPLLLHIERGQLRWLGHLFRMPPGHLPGEVFWACPTGKRPRGRPRTRWRDYVFWLAWERLGVPPEELEEVAREREQCLLLSAPERGSHGQSLQSLLKMVSPLTSVKSKPPPPALRISEDDVRLIFLKQKRRKAPAPDSVTPACLKTCADQLAFIFSQIFNRSLELCEVPACFKCSIIIPIPKKSKITGLNDYRSVALTSVVMKSFERLILAYLKNITGPLLDPLQFDYRGPMDDAINMGLHFILQHLDKSGTCWHQLVKLGKFTSYRRTTSTGALHGCVLSRLLFSLYTNDCISTDPSVKLLKFADDTTVISLIQDGDESTYRQEIEQLAAWCSLNNLELNMLKTVEMMVDFRRNTPALPPLTIMNSTVPTVESFRFLGTTISQDLKWDTHIEFIIKKAQQRLYFLRQLRKFNLPQELLTQFYSAVIESLAKKYNMVIVSSILERDEIHGGTLWNTAVVVSNTGTVLGKSRKNHIPRVGDFNELFGSTYYLEGNTDHRVFQTQFGKIAVNICYGRHHPLNWLIYSLHGAEIIFNPSATVGALSEPLWSIEARNAAIANHCFTCAINRVGMDKDTIVSPFLVHLDKYERNISRMNSHLEMGRKDRYVIRTGVTGAPPWSQARGWGTQASAWWPSAWWPSLCLRDSARHSPKATTRRKEHKGPVQCVLGSGHVLECTMPHVLDTRVKREVELSTDHHLVSFNQILREVGDIESEWTMFSFSIVDTAIRSCGRKVSVAGCGGNPRTQWWTLEVRDAVKLKKESYQAWLARGTLEAAEAYRQAKRTAAGVFSEAKTRIWEEFSEAMEKDYRTASGKFWQTVRRLRRGKQLSANTVHSGGGEFLALTGNIVGGWKEYFEDLLNPTDTPSVEEPEAEDSEVDSFITQAEVTEVVQQILGAWQSGTVPLDWATEVVVPLFKKGDRRVCSNYRGITLLSLPGKVYSRVLERRVRPLVETRIQEEQCGFRPSRGTLDQLYTLHRVLEGSWEFAKPVQMCFVDLEKAFDCVPRGILWEVLWEYGVRGPLLRAIWSLYNRSRSLVRISSCKSELFLVDVGLRQGQPCRSPTSTRNSSDLQLEMRTKLLLAPSSLDLQHALGHFAAECEEVGMRVSTSKSEAMVLDRKKVACTLQVGGELLPQVEEFKYLGVLFTSEGRMDCEIDRRIGAVAAVMWSMYRSVVVKKELSRKAKLSIYQSIYIPTLTYGHELWVMTERGAVEVARASVSDASRTSPWGGVPGMPHREEAPGKTQDTLESLSAGLGMPRGPSGRAGGSVWGEGAHHDFGHFYGSSYVAAPDGSRSPGLSRTQDGLLIAELDLNLNRQTADKWNFKMTGRYELYAKELAKAVQHDFKPNIVKE</sequence>
<gene>
    <name evidence="4" type="ORF">QTP70_032730</name>
</gene>
<dbReference type="Proteomes" id="UP001274896">
    <property type="component" value="Unassembled WGS sequence"/>
</dbReference>
<evidence type="ECO:0000259" key="3">
    <source>
        <dbReference type="PROSITE" id="PS50878"/>
    </source>
</evidence>
<dbReference type="PROSITE" id="PS50878">
    <property type="entry name" value="RT_POL"/>
    <property type="match status" value="1"/>
</dbReference>
<feature type="domain" description="CN hydrolase" evidence="2">
    <location>
        <begin position="1318"/>
        <end position="1553"/>
    </location>
</feature>
<dbReference type="PROSITE" id="PS50263">
    <property type="entry name" value="CN_HYDROLASE"/>
    <property type="match status" value="1"/>
</dbReference>
<dbReference type="InterPro" id="IPR003010">
    <property type="entry name" value="C-N_Hydrolase"/>
</dbReference>
<evidence type="ECO:0000313" key="4">
    <source>
        <dbReference type="EMBL" id="KAK3540515.1"/>
    </source>
</evidence>
<accession>A0AAE0R4Q5</accession>
<dbReference type="Pfam" id="PF00078">
    <property type="entry name" value="RVT_1"/>
    <property type="match status" value="4"/>
</dbReference>
<protein>
    <submittedName>
        <fullName evidence="4">Uncharacterized protein</fullName>
    </submittedName>
</protein>
<dbReference type="InterPro" id="IPR043502">
    <property type="entry name" value="DNA/RNA_pol_sf"/>
</dbReference>
<dbReference type="InterPro" id="IPR000477">
    <property type="entry name" value="RT_dom"/>
</dbReference>
<name>A0AAE0R4Q5_9TELE</name>
<evidence type="ECO:0000259" key="2">
    <source>
        <dbReference type="PROSITE" id="PS50263"/>
    </source>
</evidence>
<dbReference type="InterPro" id="IPR005135">
    <property type="entry name" value="Endo/exonuclease/phosphatase"/>
</dbReference>
<organism evidence="4 5">
    <name type="scientific">Hemibagrus guttatus</name>
    <dbReference type="NCBI Taxonomy" id="175788"/>
    <lineage>
        <taxon>Eukaryota</taxon>
        <taxon>Metazoa</taxon>
        <taxon>Chordata</taxon>
        <taxon>Craniata</taxon>
        <taxon>Vertebrata</taxon>
        <taxon>Euteleostomi</taxon>
        <taxon>Actinopterygii</taxon>
        <taxon>Neopterygii</taxon>
        <taxon>Teleostei</taxon>
        <taxon>Ostariophysi</taxon>
        <taxon>Siluriformes</taxon>
        <taxon>Bagridae</taxon>
        <taxon>Hemibagrus</taxon>
    </lineage>
</organism>
<feature type="region of interest" description="Disordered" evidence="1">
    <location>
        <begin position="2159"/>
        <end position="2181"/>
    </location>
</feature>
<evidence type="ECO:0000256" key="1">
    <source>
        <dbReference type="SAM" id="MobiDB-lite"/>
    </source>
</evidence>
<feature type="domain" description="Reverse transcriptase" evidence="3">
    <location>
        <begin position="1101"/>
        <end position="1322"/>
    </location>
</feature>
<dbReference type="CDD" id="cd01650">
    <property type="entry name" value="RT_nLTR_like"/>
    <property type="match status" value="3"/>
</dbReference>
<evidence type="ECO:0000313" key="5">
    <source>
        <dbReference type="Proteomes" id="UP001274896"/>
    </source>
</evidence>
<dbReference type="EMBL" id="JAUCMX010000007">
    <property type="protein sequence ID" value="KAK3540515.1"/>
    <property type="molecule type" value="Genomic_DNA"/>
</dbReference>
<proteinExistence type="predicted"/>
<dbReference type="SUPFAM" id="SSF56672">
    <property type="entry name" value="DNA/RNA polymerases"/>
    <property type="match status" value="2"/>
</dbReference>
<reference evidence="4" key="1">
    <citation type="submission" date="2023-06" db="EMBL/GenBank/DDBJ databases">
        <title>Male Hemibagrus guttatus genome.</title>
        <authorList>
            <person name="Bian C."/>
        </authorList>
    </citation>
    <scope>NUCLEOTIDE SEQUENCE</scope>
    <source>
        <strain evidence="4">Male_cb2023</strain>
        <tissue evidence="4">Muscle</tissue>
    </source>
</reference>
<dbReference type="GO" id="GO:0008168">
    <property type="term" value="F:methyltransferase activity"/>
    <property type="evidence" value="ECO:0007669"/>
    <property type="project" value="InterPro"/>
</dbReference>
<dbReference type="SUPFAM" id="SSF56317">
    <property type="entry name" value="Carbon-nitrogen hydrolase"/>
    <property type="match status" value="2"/>
</dbReference>
<dbReference type="GO" id="GO:0016706">
    <property type="term" value="F:2-oxoglutarate-dependent dioxygenase activity"/>
    <property type="evidence" value="ECO:0007669"/>
    <property type="project" value="InterPro"/>
</dbReference>
<dbReference type="Pfam" id="PF14529">
    <property type="entry name" value="Exo_endo_phos_2"/>
    <property type="match status" value="1"/>
</dbReference>